<feature type="transmembrane region" description="Helical" evidence="1">
    <location>
        <begin position="119"/>
        <end position="138"/>
    </location>
</feature>
<evidence type="ECO:0000313" key="2">
    <source>
        <dbReference type="EMBL" id="KAF0318631.1"/>
    </source>
</evidence>
<reference evidence="2 3" key="1">
    <citation type="submission" date="2019-12" db="EMBL/GenBank/DDBJ databases">
        <title>A genome sequence resource for the geographically widespread anthracnose pathogen Colletotrichum asianum.</title>
        <authorList>
            <person name="Meng Y."/>
        </authorList>
    </citation>
    <scope>NUCLEOTIDE SEQUENCE [LARGE SCALE GENOMIC DNA]</scope>
    <source>
        <strain evidence="2 3">ICMP 18580</strain>
    </source>
</reference>
<proteinExistence type="predicted"/>
<comment type="caution">
    <text evidence="2">The sequence shown here is derived from an EMBL/GenBank/DDBJ whole genome shotgun (WGS) entry which is preliminary data.</text>
</comment>
<dbReference type="EMBL" id="WOWK01000107">
    <property type="protein sequence ID" value="KAF0318631.1"/>
    <property type="molecule type" value="Genomic_DNA"/>
</dbReference>
<feature type="transmembrane region" description="Helical" evidence="1">
    <location>
        <begin position="82"/>
        <end position="107"/>
    </location>
</feature>
<feature type="transmembrane region" description="Helical" evidence="1">
    <location>
        <begin position="243"/>
        <end position="261"/>
    </location>
</feature>
<keyword evidence="3" id="KW-1185">Reference proteome</keyword>
<organism evidence="2 3">
    <name type="scientific">Colletotrichum asianum</name>
    <dbReference type="NCBI Taxonomy" id="702518"/>
    <lineage>
        <taxon>Eukaryota</taxon>
        <taxon>Fungi</taxon>
        <taxon>Dikarya</taxon>
        <taxon>Ascomycota</taxon>
        <taxon>Pezizomycotina</taxon>
        <taxon>Sordariomycetes</taxon>
        <taxon>Hypocreomycetidae</taxon>
        <taxon>Glomerellales</taxon>
        <taxon>Glomerellaceae</taxon>
        <taxon>Colletotrichum</taxon>
        <taxon>Colletotrichum gloeosporioides species complex</taxon>
    </lineage>
</organism>
<evidence type="ECO:0000256" key="1">
    <source>
        <dbReference type="SAM" id="Phobius"/>
    </source>
</evidence>
<dbReference type="InterPro" id="IPR053018">
    <property type="entry name" value="Elsinochrome_Biosynth-Asso"/>
</dbReference>
<gene>
    <name evidence="2" type="ORF">GQ607_014182</name>
</gene>
<sequence>MSPDWVAQCLDKPASFENPDIGGIGVLIGFMGTSAVAVILVILHYLLVFNPSENPFSDEIDPTLTTQYNKKWKWRPNDTDKAAAILVLSDVQLLTGLGILVSGYINLVGDAITAYHWRILAYLVWFSNLTHTSSLTLLRGYLNYHPVERICRLGLMFVLWGGLLAAFIPTWWFGWYRGDPTGLGAANARCFYSPAIAKNVIVWQICQLESANATSSNFTAEECMKHTSYDDVWGMYSTGLAEISALTSMILIFLSFFMRFVKITSKFSSGINTIFRTKPGNWILRNMAKRTNNSTKGKFGTWFAHKVLVIETTLYLFAKSYVNLVSSDLIDVSDSHTLNGI</sequence>
<accession>A0A8H3VY03</accession>
<keyword evidence="1" id="KW-1133">Transmembrane helix</keyword>
<dbReference type="OrthoDB" id="4850108at2759"/>
<dbReference type="PANTHER" id="PTHR37577:SF1">
    <property type="entry name" value="INTEGRAL MEMBRANE PROTEIN"/>
    <property type="match status" value="1"/>
</dbReference>
<feature type="transmembrane region" description="Helical" evidence="1">
    <location>
        <begin position="21"/>
        <end position="47"/>
    </location>
</feature>
<protein>
    <submittedName>
        <fullName evidence="2">Uncharacterized protein</fullName>
    </submittedName>
</protein>
<dbReference type="PANTHER" id="PTHR37577">
    <property type="entry name" value="INTEGRAL MEMBRANE PROTEIN"/>
    <property type="match status" value="1"/>
</dbReference>
<keyword evidence="1" id="KW-0812">Transmembrane</keyword>
<name>A0A8H3VY03_9PEZI</name>
<dbReference type="AlphaFoldDB" id="A0A8H3VY03"/>
<keyword evidence="1" id="KW-0472">Membrane</keyword>
<evidence type="ECO:0000313" key="3">
    <source>
        <dbReference type="Proteomes" id="UP000434172"/>
    </source>
</evidence>
<dbReference type="Proteomes" id="UP000434172">
    <property type="component" value="Unassembled WGS sequence"/>
</dbReference>
<feature type="transmembrane region" description="Helical" evidence="1">
    <location>
        <begin position="150"/>
        <end position="173"/>
    </location>
</feature>